<comment type="caution">
    <text evidence="1">The sequence shown here is derived from an EMBL/GenBank/DDBJ whole genome shotgun (WGS) entry which is preliminary data.</text>
</comment>
<sequence length="77" mass="8880">MPFPTGCSDHDFSFLYQLFKQQSPNRPFAEDEARLVKAGWLCRDHTGGLAVTEEVSRHFRAVWKPIVRDMPSRGPFN</sequence>
<evidence type="ECO:0000313" key="2">
    <source>
        <dbReference type="Proteomes" id="UP000472676"/>
    </source>
</evidence>
<gene>
    <name evidence="1" type="ORF">G7Y85_06345</name>
</gene>
<accession>A0A6M2BP39</accession>
<proteinExistence type="predicted"/>
<dbReference type="EMBL" id="JAAMOW010000003">
    <property type="protein sequence ID" value="NGY04376.1"/>
    <property type="molecule type" value="Genomic_DNA"/>
</dbReference>
<reference evidence="1 2" key="1">
    <citation type="journal article" date="2014" name="Int. J. Syst. Evol. Microbiol.">
        <title>Solimonas terrae sp. nov., isolated from soil.</title>
        <authorList>
            <person name="Kim S.J."/>
            <person name="Moon J.Y."/>
            <person name="Weon H.Y."/>
            <person name="Ahn J.H."/>
            <person name="Chen W.M."/>
            <person name="Kwon S.W."/>
        </authorList>
    </citation>
    <scope>NUCLEOTIDE SEQUENCE [LARGE SCALE GENOMIC DNA]</scope>
    <source>
        <strain evidence="1 2">KIS83-12</strain>
    </source>
</reference>
<name>A0A6M2BP39_9GAMM</name>
<dbReference type="Proteomes" id="UP000472676">
    <property type="component" value="Unassembled WGS sequence"/>
</dbReference>
<protein>
    <submittedName>
        <fullName evidence="1">Uncharacterized protein</fullName>
    </submittedName>
</protein>
<dbReference type="RefSeq" id="WP_166253644.1">
    <property type="nucleotide sequence ID" value="NZ_JAAMOW010000003.1"/>
</dbReference>
<dbReference type="AlphaFoldDB" id="A0A6M2BP39"/>
<evidence type="ECO:0000313" key="1">
    <source>
        <dbReference type="EMBL" id="NGY04376.1"/>
    </source>
</evidence>
<organism evidence="1 2">
    <name type="scientific">Solimonas terrae</name>
    <dbReference type="NCBI Taxonomy" id="1396819"/>
    <lineage>
        <taxon>Bacteria</taxon>
        <taxon>Pseudomonadati</taxon>
        <taxon>Pseudomonadota</taxon>
        <taxon>Gammaproteobacteria</taxon>
        <taxon>Nevskiales</taxon>
        <taxon>Nevskiaceae</taxon>
        <taxon>Solimonas</taxon>
    </lineage>
</organism>
<keyword evidence="2" id="KW-1185">Reference proteome</keyword>